<dbReference type="PANTHER" id="PTHR43674">
    <property type="entry name" value="NITRILASE C965.09-RELATED"/>
    <property type="match status" value="1"/>
</dbReference>
<dbReference type="InterPro" id="IPR003010">
    <property type="entry name" value="C-N_Hydrolase"/>
</dbReference>
<dbReference type="EMBL" id="CP023692">
    <property type="protein sequence ID" value="QEV47548.1"/>
    <property type="molecule type" value="Genomic_DNA"/>
</dbReference>
<dbReference type="CDD" id="cd07197">
    <property type="entry name" value="nitrilase"/>
    <property type="match status" value="1"/>
</dbReference>
<dbReference type="AlphaFoldDB" id="A0A5J6JJ59"/>
<feature type="domain" description="CN hydrolase" evidence="2">
    <location>
        <begin position="1"/>
        <end position="237"/>
    </location>
</feature>
<dbReference type="GO" id="GO:0050126">
    <property type="term" value="F:N-carbamoylputrescine amidase activity"/>
    <property type="evidence" value="ECO:0007669"/>
    <property type="project" value="TreeGrafter"/>
</dbReference>
<sequence>MKIAAAQLTCVPADPSANTELSVALAAEARAQGAELVVFPELALTGYELEALATDPGLWLADADDPRLDPLRSAGIAVAFNAALRTAGPLPALATLVYGADGSHVTTYAKQHLYGHEQGVFAAGESQGRFTLGGIPFSLGVCYDNHFPRLTGRAAADGCRVHLASSLYGTGDGIRERATVYPGIAEEHGLYVVLANHVGPAGAWTGCGRSAIWAPGGALLAEADDRTASVVTAEVAPAPAAAATAPAETAPAETSVS</sequence>
<organism evidence="3 4">
    <name type="scientific">Streptomyces vinaceus</name>
    <dbReference type="NCBI Taxonomy" id="1960"/>
    <lineage>
        <taxon>Bacteria</taxon>
        <taxon>Bacillati</taxon>
        <taxon>Actinomycetota</taxon>
        <taxon>Actinomycetes</taxon>
        <taxon>Kitasatosporales</taxon>
        <taxon>Streptomycetaceae</taxon>
        <taxon>Streptomyces</taxon>
    </lineage>
</organism>
<protein>
    <submittedName>
        <fullName evidence="3">Carbon-nitrogen hydrolase family protein</fullName>
    </submittedName>
</protein>
<dbReference type="GO" id="GO:0033388">
    <property type="term" value="P:putrescine biosynthetic process from arginine"/>
    <property type="evidence" value="ECO:0007669"/>
    <property type="project" value="TreeGrafter"/>
</dbReference>
<dbReference type="GeneID" id="95613403"/>
<gene>
    <name evidence="3" type="ORF">CP980_22950</name>
</gene>
<dbReference type="PANTHER" id="PTHR43674:SF2">
    <property type="entry name" value="BETA-UREIDOPROPIONASE"/>
    <property type="match status" value="1"/>
</dbReference>
<keyword evidence="1 3" id="KW-0378">Hydrolase</keyword>
<dbReference type="Proteomes" id="UP000325563">
    <property type="component" value="Chromosome"/>
</dbReference>
<proteinExistence type="predicted"/>
<dbReference type="Gene3D" id="3.60.110.10">
    <property type="entry name" value="Carbon-nitrogen hydrolase"/>
    <property type="match status" value="1"/>
</dbReference>
<keyword evidence="4" id="KW-1185">Reference proteome</keyword>
<dbReference type="RefSeq" id="WP_150528970.1">
    <property type="nucleotide sequence ID" value="NZ_BNBW01000010.1"/>
</dbReference>
<name>A0A5J6JJ59_STRVI</name>
<reference evidence="3 4" key="1">
    <citation type="submission" date="2017-09" db="EMBL/GenBank/DDBJ databases">
        <authorList>
            <person name="Lee N."/>
            <person name="Cho B.-K."/>
        </authorList>
    </citation>
    <scope>NUCLEOTIDE SEQUENCE [LARGE SCALE GENOMIC DNA]</scope>
    <source>
        <strain evidence="3 4">ATCC 27476</strain>
    </source>
</reference>
<dbReference type="InterPro" id="IPR036526">
    <property type="entry name" value="C-N_Hydrolase_sf"/>
</dbReference>
<dbReference type="PROSITE" id="PS50263">
    <property type="entry name" value="CN_HYDROLASE"/>
    <property type="match status" value="1"/>
</dbReference>
<dbReference type="SUPFAM" id="SSF56317">
    <property type="entry name" value="Carbon-nitrogen hydrolase"/>
    <property type="match status" value="1"/>
</dbReference>
<evidence type="ECO:0000313" key="4">
    <source>
        <dbReference type="Proteomes" id="UP000325563"/>
    </source>
</evidence>
<evidence type="ECO:0000256" key="1">
    <source>
        <dbReference type="ARBA" id="ARBA00022801"/>
    </source>
</evidence>
<evidence type="ECO:0000313" key="3">
    <source>
        <dbReference type="EMBL" id="QEV47548.1"/>
    </source>
</evidence>
<accession>A0A5J6JJ59</accession>
<evidence type="ECO:0000259" key="2">
    <source>
        <dbReference type="PROSITE" id="PS50263"/>
    </source>
</evidence>
<dbReference type="KEGG" id="svn:CP980_22950"/>
<dbReference type="InterPro" id="IPR050345">
    <property type="entry name" value="Aliph_Amidase/BUP"/>
</dbReference>
<dbReference type="Pfam" id="PF00795">
    <property type="entry name" value="CN_hydrolase"/>
    <property type="match status" value="1"/>
</dbReference>